<proteinExistence type="inferred from homology"/>
<keyword evidence="5 9" id="KW-1133">Transmembrane helix</keyword>
<keyword evidence="2" id="KW-1003">Cell membrane</keyword>
<dbReference type="KEGG" id="snq:CP978_05430"/>
<sequence>MCRRPGSAAPRARAFGRWAARRAGWFLAASLVLHTLAAVFFSPSPLDLRVYREAAPLLLSGELYDYRLHTAPPIPELPFTYPPFAALVFLPLSWLPRTVAVVLWQAASVAALAVICSGAERLLRGGRGGPSRSRVMLWTAGGLWLEPVRHTLDQGQVNLLLLAPVLAALAAPHTPQIRGAALGLASAVKLTPAFGGLYLLATRQWRAAAWAVLAAAGATALAWAVAPGESARYWFGLVTQTQRIGPFWSVRNQSLRGAVGRLLGQGALASPAWWTALAPATLLTGYALWSAARRRDRLGILVTAGLYGLLVSPISWSHHWVWCLPAMIWLAHGPGRRRLLHRVTLAVWTVATVSRLVPLLIRLEDGLAHPDPYPALLAWPGTVYAACAVLTLLAVAAGPGTAPSREPAADSRPLEAPRIRR</sequence>
<reference evidence="10 11" key="1">
    <citation type="submission" date="2017-09" db="EMBL/GenBank/DDBJ databases">
        <title>Streptomyces genome completion.</title>
        <authorList>
            <person name="Lee N."/>
            <person name="Cho B.-K."/>
        </authorList>
    </citation>
    <scope>NUCLEOTIDE SEQUENCE [LARGE SCALE GENOMIC DNA]</scope>
    <source>
        <strain evidence="10 11">ATCC 14899</strain>
    </source>
</reference>
<organism evidence="10 11">
    <name type="scientific">Streptomyces nodosus</name>
    <dbReference type="NCBI Taxonomy" id="40318"/>
    <lineage>
        <taxon>Bacteria</taxon>
        <taxon>Bacillati</taxon>
        <taxon>Actinomycetota</taxon>
        <taxon>Actinomycetes</taxon>
        <taxon>Kitasatosporales</taxon>
        <taxon>Streptomycetaceae</taxon>
        <taxon>Streptomyces</taxon>
    </lineage>
</organism>
<feature type="transmembrane region" description="Helical" evidence="9">
    <location>
        <begin position="180"/>
        <end position="200"/>
    </location>
</feature>
<comment type="similarity">
    <text evidence="7">Belongs to the glycosyltransferase 87 family.</text>
</comment>
<evidence type="ECO:0000256" key="3">
    <source>
        <dbReference type="ARBA" id="ARBA00022679"/>
    </source>
</evidence>
<evidence type="ECO:0000313" key="10">
    <source>
        <dbReference type="EMBL" id="QEV38048.1"/>
    </source>
</evidence>
<evidence type="ECO:0000256" key="5">
    <source>
        <dbReference type="ARBA" id="ARBA00022989"/>
    </source>
</evidence>
<comment type="subcellular location">
    <subcellularLocation>
        <location evidence="1">Cell membrane</location>
        <topology evidence="1">Multi-pass membrane protein</topology>
    </subcellularLocation>
</comment>
<feature type="transmembrane region" description="Helical" evidence="9">
    <location>
        <begin position="207"/>
        <end position="226"/>
    </location>
</feature>
<keyword evidence="6 9" id="KW-0472">Membrane</keyword>
<dbReference type="EMBL" id="CP023747">
    <property type="protein sequence ID" value="QEV38048.1"/>
    <property type="molecule type" value="Genomic_DNA"/>
</dbReference>
<evidence type="ECO:0000256" key="1">
    <source>
        <dbReference type="ARBA" id="ARBA00004651"/>
    </source>
</evidence>
<dbReference type="GO" id="GO:0016758">
    <property type="term" value="F:hexosyltransferase activity"/>
    <property type="evidence" value="ECO:0007669"/>
    <property type="project" value="InterPro"/>
</dbReference>
<evidence type="ECO:0000256" key="8">
    <source>
        <dbReference type="SAM" id="MobiDB-lite"/>
    </source>
</evidence>
<feature type="compositionally biased region" description="Basic and acidic residues" evidence="8">
    <location>
        <begin position="407"/>
        <end position="421"/>
    </location>
</feature>
<evidence type="ECO:0000313" key="11">
    <source>
        <dbReference type="Proteomes" id="UP000325763"/>
    </source>
</evidence>
<dbReference type="RefSeq" id="WP_052454026.1">
    <property type="nucleotide sequence ID" value="NZ_CP009313.1"/>
</dbReference>
<feature type="transmembrane region" description="Helical" evidence="9">
    <location>
        <begin position="157"/>
        <end position="174"/>
    </location>
</feature>
<evidence type="ECO:0000256" key="9">
    <source>
        <dbReference type="SAM" id="Phobius"/>
    </source>
</evidence>
<dbReference type="AlphaFoldDB" id="A0A5P2VXC9"/>
<accession>A0A5P2VXC9</accession>
<feature type="transmembrane region" description="Helical" evidence="9">
    <location>
        <begin position="102"/>
        <end position="123"/>
    </location>
</feature>
<feature type="region of interest" description="Disordered" evidence="8">
    <location>
        <begin position="400"/>
        <end position="421"/>
    </location>
</feature>
<name>A0A5P2VXC9_9ACTN</name>
<dbReference type="Pfam" id="PF09594">
    <property type="entry name" value="GT87"/>
    <property type="match status" value="1"/>
</dbReference>
<dbReference type="OrthoDB" id="9774600at2"/>
<evidence type="ECO:0000256" key="7">
    <source>
        <dbReference type="ARBA" id="ARBA00024033"/>
    </source>
</evidence>
<dbReference type="GO" id="GO:0005886">
    <property type="term" value="C:plasma membrane"/>
    <property type="evidence" value="ECO:0007669"/>
    <property type="project" value="UniProtKB-SubCell"/>
</dbReference>
<dbReference type="Proteomes" id="UP000325763">
    <property type="component" value="Chromosome"/>
</dbReference>
<evidence type="ECO:0000256" key="6">
    <source>
        <dbReference type="ARBA" id="ARBA00023136"/>
    </source>
</evidence>
<keyword evidence="4 9" id="KW-0812">Transmembrane</keyword>
<dbReference type="InterPro" id="IPR018584">
    <property type="entry name" value="GT87"/>
</dbReference>
<keyword evidence="3" id="KW-0808">Transferase</keyword>
<protein>
    <submittedName>
        <fullName evidence="10">DUF2029 domain-containing protein</fullName>
    </submittedName>
</protein>
<evidence type="ECO:0000256" key="2">
    <source>
        <dbReference type="ARBA" id="ARBA00022475"/>
    </source>
</evidence>
<gene>
    <name evidence="10" type="ORF">CP978_05430</name>
</gene>
<feature type="transmembrane region" description="Helical" evidence="9">
    <location>
        <begin position="272"/>
        <end position="291"/>
    </location>
</feature>
<feature type="transmembrane region" description="Helical" evidence="9">
    <location>
        <begin position="373"/>
        <end position="397"/>
    </location>
</feature>
<evidence type="ECO:0000256" key="4">
    <source>
        <dbReference type="ARBA" id="ARBA00022692"/>
    </source>
</evidence>
<feature type="transmembrane region" description="Helical" evidence="9">
    <location>
        <begin position="298"/>
        <end position="319"/>
    </location>
</feature>